<dbReference type="Proteomes" id="UP000464571">
    <property type="component" value="Segment"/>
</dbReference>
<evidence type="ECO:0000313" key="1">
    <source>
        <dbReference type="EMBL" id="QHR71367.1"/>
    </source>
</evidence>
<sequence length="49" mass="5924">MRHETKDCKQDTHCKRCVQKLTCDVRQYKDNQYKQNDCTEHSLLIIPNN</sequence>
<evidence type="ECO:0000313" key="2">
    <source>
        <dbReference type="Proteomes" id="UP000464571"/>
    </source>
</evidence>
<accession>A0A6B9WYI4</accession>
<name>A0A6B9WYI4_9CAUD</name>
<keyword evidence="2" id="KW-1185">Reference proteome</keyword>
<reference evidence="2" key="1">
    <citation type="submission" date="2019-12" db="EMBL/GenBank/DDBJ databases">
        <authorList>
            <person name="Olsen N.S."/>
            <person name="Junco L.M.F."/>
            <person name="Kot W."/>
            <person name="Hansen L.H."/>
        </authorList>
    </citation>
    <scope>NUCLEOTIDE SEQUENCE [LARGE SCALE GENOMIC DNA]</scope>
</reference>
<gene>
    <name evidence="1" type="ORF">adrianh_13</name>
</gene>
<proteinExistence type="predicted"/>
<protein>
    <submittedName>
        <fullName evidence="1">Uncharacterized protein</fullName>
    </submittedName>
</protein>
<dbReference type="EMBL" id="MN850614">
    <property type="protein sequence ID" value="QHR71367.1"/>
    <property type="molecule type" value="Genomic_DNA"/>
</dbReference>
<organism evidence="1 2">
    <name type="scientific">Escherichia phage adrianh</name>
    <dbReference type="NCBI Taxonomy" id="2696377"/>
    <lineage>
        <taxon>Viruses</taxon>
        <taxon>Duplodnaviria</taxon>
        <taxon>Heunggongvirae</taxon>
        <taxon>Uroviricota</taxon>
        <taxon>Caudoviricetes</taxon>
        <taxon>Andersonviridae</taxon>
        <taxon>Ounavirinae</taxon>
        <taxon>Felixounavirus</taxon>
        <taxon>Felixounavirus adrianh</taxon>
    </lineage>
</organism>